<reference evidence="1" key="2">
    <citation type="submission" date="2013-05" db="EMBL/GenBank/DDBJ databases">
        <authorList>
            <person name="Carter J.-M."/>
            <person name="Baker S.C."/>
            <person name="Pink R."/>
            <person name="Carter D.R.F."/>
            <person name="Collins A."/>
            <person name="Tomlin J."/>
            <person name="Gibbs M."/>
            <person name="Breuker C.J."/>
        </authorList>
    </citation>
    <scope>NUCLEOTIDE SEQUENCE</scope>
    <source>
        <tissue evidence="1">Ovary</tissue>
    </source>
</reference>
<dbReference type="AlphaFoldDB" id="S4P316"/>
<name>S4P316_9NEOP</name>
<proteinExistence type="predicted"/>
<evidence type="ECO:0000313" key="1">
    <source>
        <dbReference type="EMBL" id="JAA82838.1"/>
    </source>
</evidence>
<dbReference type="EMBL" id="GAIX01009722">
    <property type="protein sequence ID" value="JAA82838.1"/>
    <property type="molecule type" value="Transcribed_RNA"/>
</dbReference>
<reference evidence="1" key="1">
    <citation type="journal article" date="2013" name="BMC Genomics">
        <title>Unscrambling butterfly oogenesis.</title>
        <authorList>
            <person name="Carter J.M."/>
            <person name="Baker S.C."/>
            <person name="Pink R."/>
            <person name="Carter D.R."/>
            <person name="Collins A."/>
            <person name="Tomlin J."/>
            <person name="Gibbs M."/>
            <person name="Breuker C.J."/>
        </authorList>
    </citation>
    <scope>NUCLEOTIDE SEQUENCE</scope>
    <source>
        <tissue evidence="1">Ovary</tissue>
    </source>
</reference>
<feature type="non-terminal residue" evidence="1">
    <location>
        <position position="1"/>
    </location>
</feature>
<protein>
    <submittedName>
        <fullName evidence="1">Uncharacterized protein</fullName>
    </submittedName>
</protein>
<accession>S4P316</accession>
<organism evidence="1">
    <name type="scientific">Pararge aegeria</name>
    <name type="common">speckled wood butterfly</name>
    <dbReference type="NCBI Taxonomy" id="116150"/>
    <lineage>
        <taxon>Eukaryota</taxon>
        <taxon>Metazoa</taxon>
        <taxon>Ecdysozoa</taxon>
        <taxon>Arthropoda</taxon>
        <taxon>Hexapoda</taxon>
        <taxon>Insecta</taxon>
        <taxon>Pterygota</taxon>
        <taxon>Neoptera</taxon>
        <taxon>Endopterygota</taxon>
        <taxon>Lepidoptera</taxon>
        <taxon>Glossata</taxon>
        <taxon>Ditrysia</taxon>
        <taxon>Papilionoidea</taxon>
        <taxon>Nymphalidae</taxon>
        <taxon>Satyrinae</taxon>
        <taxon>Satyrini</taxon>
        <taxon>Parargina</taxon>
        <taxon>Pararge</taxon>
    </lineage>
</organism>
<sequence length="69" mass="8079">SQKVYVTHFVRNSIAGSRYQVFKNLEIDLNNTHFHCNIYFTFGQSSLMQIFSSKVEFIETELNNTVTLQ</sequence>